<organism evidence="8 9">
    <name type="scientific">Quillaja saponaria</name>
    <name type="common">Soap bark tree</name>
    <dbReference type="NCBI Taxonomy" id="32244"/>
    <lineage>
        <taxon>Eukaryota</taxon>
        <taxon>Viridiplantae</taxon>
        <taxon>Streptophyta</taxon>
        <taxon>Embryophyta</taxon>
        <taxon>Tracheophyta</taxon>
        <taxon>Spermatophyta</taxon>
        <taxon>Magnoliopsida</taxon>
        <taxon>eudicotyledons</taxon>
        <taxon>Gunneridae</taxon>
        <taxon>Pentapetalae</taxon>
        <taxon>rosids</taxon>
        <taxon>fabids</taxon>
        <taxon>Fabales</taxon>
        <taxon>Quillajaceae</taxon>
        <taxon>Quillaja</taxon>
    </lineage>
</organism>
<feature type="compositionally biased region" description="Basic and acidic residues" evidence="6">
    <location>
        <begin position="458"/>
        <end position="467"/>
    </location>
</feature>
<evidence type="ECO:0000256" key="3">
    <source>
        <dbReference type="ARBA" id="ARBA00022490"/>
    </source>
</evidence>
<accession>A0AAD7KTM6</accession>
<keyword evidence="3" id="KW-0963">Cytoplasm</keyword>
<name>A0AAD7KTM6_QUISA</name>
<keyword evidence="9" id="KW-1185">Reference proteome</keyword>
<feature type="compositionally biased region" description="Polar residues" evidence="6">
    <location>
        <begin position="320"/>
        <end position="337"/>
    </location>
</feature>
<feature type="domain" description="TPX2 C-terminal" evidence="7">
    <location>
        <begin position="438"/>
        <end position="492"/>
    </location>
</feature>
<evidence type="ECO:0000313" key="8">
    <source>
        <dbReference type="EMBL" id="KAJ7945501.1"/>
    </source>
</evidence>
<keyword evidence="4" id="KW-0493">Microtubule</keyword>
<dbReference type="EMBL" id="JARAOO010000013">
    <property type="protein sequence ID" value="KAJ7945501.1"/>
    <property type="molecule type" value="Genomic_DNA"/>
</dbReference>
<evidence type="ECO:0000256" key="6">
    <source>
        <dbReference type="SAM" id="MobiDB-lite"/>
    </source>
</evidence>
<feature type="region of interest" description="Disordered" evidence="6">
    <location>
        <begin position="458"/>
        <end position="585"/>
    </location>
</feature>
<dbReference type="Pfam" id="PF06886">
    <property type="entry name" value="TPX2"/>
    <property type="match status" value="1"/>
</dbReference>
<comment type="similarity">
    <text evidence="2">Belongs to the TPX2 family.</text>
</comment>
<comment type="subcellular location">
    <subcellularLocation>
        <location evidence="1">Cytoplasm</location>
        <location evidence="1">Cytoskeleton</location>
    </subcellularLocation>
</comment>
<feature type="region of interest" description="Disordered" evidence="6">
    <location>
        <begin position="100"/>
        <end position="130"/>
    </location>
</feature>
<dbReference type="AlphaFoldDB" id="A0AAD7KTM6"/>
<dbReference type="PANTHER" id="PTHR47067">
    <property type="entry name" value="TPX2 (TARGETING PROTEIN FOR XKLP2) PROTEIN FAMILY-RELATED"/>
    <property type="match status" value="1"/>
</dbReference>
<evidence type="ECO:0000256" key="1">
    <source>
        <dbReference type="ARBA" id="ARBA00004245"/>
    </source>
</evidence>
<gene>
    <name evidence="8" type="ORF">O6P43_030553</name>
</gene>
<feature type="region of interest" description="Disordered" evidence="6">
    <location>
        <begin position="256"/>
        <end position="343"/>
    </location>
</feature>
<evidence type="ECO:0000256" key="5">
    <source>
        <dbReference type="ARBA" id="ARBA00023212"/>
    </source>
</evidence>
<dbReference type="PANTHER" id="PTHR47067:SF16">
    <property type="entry name" value="TPX2 (TARGETING PROTEIN FOR XKLP2) PROTEIN FAMILY"/>
    <property type="match status" value="1"/>
</dbReference>
<sequence length="585" mass="64124">MQMGESACLLRSFSHPTESSSEVIEGDPIRALGESISFGRYMSESLAWEKWSAFSHNRYLEEAEKFSKPGSVAAKKAYFEAHYKKKAAEKAAALLQEANGSANQVTDVETKDENQNNSSMEIKSKSDSPFYEEMEKDSLNAEVIDYSNENRNNCGTERNGDDINVEREEAVQQCGIDANLNLENCEVIDYLNENRNGCGTERNGDDINLEREEAVQKFGIDANLNLENCSSVNNVNQLDNVEDHGKIFIPDEETEANKEAAGQEILTLPTEEVVTSPSKSLSGSKAPKLSSSLGQGTALTKVDSVTSHSKWLSGNKAPKPSSSLGQGTTSTRSTNGINGAPKIFEQSGNKRINASLLNLSKDCPVATRTITRASVNGLSKQPSVKPPSEGRRTKTLLTKSVSGGVIADAKVSSLSSDCFRSSNATGSKGRSPIVSSPFIFKSEERAAKRKEFFQRLEEKNKSKEAEKLQLQASSKEKAEHDHKKLRQSNGFKPKVNEDMSRGIQSPNNYIKKVSLARPQSPKVGRKPTYSTVQNTSSRRSWMPPVSKSSKQATEKSNQFTRSTSHSVTTLSKKSARENASPNIQH</sequence>
<dbReference type="Proteomes" id="UP001163823">
    <property type="component" value="Chromosome 13"/>
</dbReference>
<dbReference type="GO" id="GO:0005874">
    <property type="term" value="C:microtubule"/>
    <property type="evidence" value="ECO:0007669"/>
    <property type="project" value="UniProtKB-KW"/>
</dbReference>
<evidence type="ECO:0000259" key="7">
    <source>
        <dbReference type="Pfam" id="PF06886"/>
    </source>
</evidence>
<protein>
    <submittedName>
        <fullName evidence="8">Protein WVD2-like 7 isoform X1</fullName>
    </submittedName>
</protein>
<feature type="compositionally biased region" description="Polar residues" evidence="6">
    <location>
        <begin position="273"/>
        <end position="312"/>
    </location>
</feature>
<feature type="compositionally biased region" description="Polar residues" evidence="6">
    <location>
        <begin position="528"/>
        <end position="539"/>
    </location>
</feature>
<reference evidence="8" key="1">
    <citation type="journal article" date="2023" name="Science">
        <title>Elucidation of the pathway for biosynthesis of saponin adjuvants from the soapbark tree.</title>
        <authorList>
            <person name="Reed J."/>
            <person name="Orme A."/>
            <person name="El-Demerdash A."/>
            <person name="Owen C."/>
            <person name="Martin L.B.B."/>
            <person name="Misra R.C."/>
            <person name="Kikuchi S."/>
            <person name="Rejzek M."/>
            <person name="Martin A.C."/>
            <person name="Harkess A."/>
            <person name="Leebens-Mack J."/>
            <person name="Louveau T."/>
            <person name="Stephenson M.J."/>
            <person name="Osbourn A."/>
        </authorList>
    </citation>
    <scope>NUCLEOTIDE SEQUENCE</scope>
    <source>
        <strain evidence="8">S10</strain>
    </source>
</reference>
<dbReference type="InterPro" id="IPR044216">
    <property type="entry name" value="WDL7"/>
</dbReference>
<comment type="caution">
    <text evidence="8">The sequence shown here is derived from an EMBL/GenBank/DDBJ whole genome shotgun (WGS) entry which is preliminary data.</text>
</comment>
<proteinExistence type="inferred from homology"/>
<keyword evidence="5" id="KW-0206">Cytoskeleton</keyword>
<dbReference type="InterPro" id="IPR027329">
    <property type="entry name" value="TPX2_C"/>
</dbReference>
<feature type="compositionally biased region" description="Polar residues" evidence="6">
    <location>
        <begin position="546"/>
        <end position="585"/>
    </location>
</feature>
<evidence type="ECO:0000313" key="9">
    <source>
        <dbReference type="Proteomes" id="UP001163823"/>
    </source>
</evidence>
<evidence type="ECO:0000256" key="2">
    <source>
        <dbReference type="ARBA" id="ARBA00005885"/>
    </source>
</evidence>
<evidence type="ECO:0000256" key="4">
    <source>
        <dbReference type="ARBA" id="ARBA00022701"/>
    </source>
</evidence>